<dbReference type="GO" id="GO:0006508">
    <property type="term" value="P:proteolysis"/>
    <property type="evidence" value="ECO:0007669"/>
    <property type="project" value="InterPro"/>
</dbReference>
<dbReference type="InterPro" id="IPR045090">
    <property type="entry name" value="Pept_M3A_M3B"/>
</dbReference>
<dbReference type="PANTHER" id="PTHR43660:SF1">
    <property type="entry name" value="DIPEPTIDYL CARBOXYPEPTIDASE"/>
    <property type="match status" value="1"/>
</dbReference>
<keyword evidence="3" id="KW-0121">Carboxypeptidase</keyword>
<keyword evidence="3" id="KW-0378">Hydrolase</keyword>
<dbReference type="GO" id="GO:0005829">
    <property type="term" value="C:cytosol"/>
    <property type="evidence" value="ECO:0007669"/>
    <property type="project" value="TreeGrafter"/>
</dbReference>
<reference evidence="3 4" key="1">
    <citation type="submission" date="2018-12" db="EMBL/GenBank/DDBJ databases">
        <authorList>
            <consortium name="Pathogen Informatics"/>
        </authorList>
    </citation>
    <scope>NUCLEOTIDE SEQUENCE [LARGE SCALE GENOMIC DNA]</scope>
    <source>
        <strain evidence="3 4">NCTC9419</strain>
    </source>
</reference>
<keyword evidence="2" id="KW-0732">Signal</keyword>
<feature type="region of interest" description="Disordered" evidence="1">
    <location>
        <begin position="101"/>
        <end position="143"/>
    </location>
</feature>
<gene>
    <name evidence="3" type="primary">dcp_2</name>
    <name evidence="3" type="ORF">NCTC9419_05475</name>
</gene>
<dbReference type="GO" id="GO:0004222">
    <property type="term" value="F:metalloendopeptidase activity"/>
    <property type="evidence" value="ECO:0007669"/>
    <property type="project" value="InterPro"/>
</dbReference>
<dbReference type="GO" id="GO:0004180">
    <property type="term" value="F:carboxypeptidase activity"/>
    <property type="evidence" value="ECO:0007669"/>
    <property type="project" value="UniProtKB-KW"/>
</dbReference>
<feature type="region of interest" description="Disordered" evidence="1">
    <location>
        <begin position="18"/>
        <end position="64"/>
    </location>
</feature>
<protein>
    <submittedName>
        <fullName evidence="3">Peptidyl-dipeptidase dcp</fullName>
        <ecNumber evidence="3">3.4.15.5</ecNumber>
    </submittedName>
</protein>
<dbReference type="EMBL" id="LR134155">
    <property type="protein sequence ID" value="VEA73840.1"/>
    <property type="molecule type" value="Genomic_DNA"/>
</dbReference>
<evidence type="ECO:0000256" key="2">
    <source>
        <dbReference type="SAM" id="SignalP"/>
    </source>
</evidence>
<keyword evidence="3" id="KW-0645">Protease</keyword>
<organism evidence="3 4">
    <name type="scientific">Serratia rubidaea</name>
    <name type="common">Serratia marinorubra</name>
    <dbReference type="NCBI Taxonomy" id="61652"/>
    <lineage>
        <taxon>Bacteria</taxon>
        <taxon>Pseudomonadati</taxon>
        <taxon>Pseudomonadota</taxon>
        <taxon>Gammaproteobacteria</taxon>
        <taxon>Enterobacterales</taxon>
        <taxon>Yersiniaceae</taxon>
        <taxon>Serratia</taxon>
    </lineage>
</organism>
<evidence type="ECO:0000313" key="4">
    <source>
        <dbReference type="Proteomes" id="UP000271603"/>
    </source>
</evidence>
<name>A0A3S4I5S3_SERRU</name>
<dbReference type="PANTHER" id="PTHR43660">
    <property type="entry name" value="DIPEPTIDYL CARBOXYPEPTIDASE"/>
    <property type="match status" value="1"/>
</dbReference>
<evidence type="ECO:0000256" key="1">
    <source>
        <dbReference type="SAM" id="MobiDB-lite"/>
    </source>
</evidence>
<feature type="chain" id="PRO_5018560585" evidence="2">
    <location>
        <begin position="21"/>
        <end position="143"/>
    </location>
</feature>
<dbReference type="Gene3D" id="1.10.1370.40">
    <property type="match status" value="1"/>
</dbReference>
<dbReference type="EC" id="3.4.15.5" evidence="3"/>
<dbReference type="Proteomes" id="UP000271603">
    <property type="component" value="Chromosome"/>
</dbReference>
<accession>A0A3S4I5S3</accession>
<sequence length="143" mass="15669">MRLSTLVLAMSMALGTQAQAEESKTTSEHAALPSGQAKEATVTGEANQHENQKSDNPFFYQSRLPYQAPPFDRIKESDYAPAIDEGIKQKLAEVEKIANNPAKADFDKYPGGAGKNRRAADAGNERVRRHDFGQHQRRAAEAG</sequence>
<feature type="signal peptide" evidence="2">
    <location>
        <begin position="1"/>
        <end position="20"/>
    </location>
</feature>
<evidence type="ECO:0000313" key="3">
    <source>
        <dbReference type="EMBL" id="VEA73840.1"/>
    </source>
</evidence>
<feature type="compositionally biased region" description="Basic and acidic residues" evidence="1">
    <location>
        <begin position="118"/>
        <end position="143"/>
    </location>
</feature>
<dbReference type="GO" id="GO:0008241">
    <property type="term" value="F:peptidyl-dipeptidase activity"/>
    <property type="evidence" value="ECO:0007669"/>
    <property type="project" value="UniProtKB-EC"/>
</dbReference>
<proteinExistence type="predicted"/>
<dbReference type="AlphaFoldDB" id="A0A3S4I5S3"/>